<proteinExistence type="predicted"/>
<dbReference type="Bgee" id="ENSMODG00000023396">
    <property type="expression patterns" value="Expressed in cerebellum and 16 other cell types or tissues"/>
</dbReference>
<dbReference type="GeneTree" id="ENSGT00980000201873"/>
<dbReference type="InParanoid" id="F6T9K5"/>
<dbReference type="HOGENOM" id="CLU_006936_0_0_1"/>
<dbReference type="Proteomes" id="UP000002280">
    <property type="component" value="Chromosome 4"/>
</dbReference>
<sequence>MGVGMGERQCWPRLLSSLPPSLSSAFPRFRAPGNYASRLALRAAALPAGKRSSPAGCSGQATPSSDCISRRAPRRRARPRPTPPGPARAGAPEPQPESEREEIETRGERGGRGARRRWRRRRRRRSGGGERVTMEDEEELRAASAEEPHDERREVPSLPERDPALAPSQAPLPSAIILRALQQAVGGSLQGELSNEKDVPRARGPRRKRCRSPRAELCLRGAGGTDAAAVVDLAARSFLAGLMGVLEPPDSWIQGRLDLPDVEEEPAEMLELVAEVHLGDGAPLSVPISHPLHRSWAWRASKSGSLLQPGFLGPSSASSRPPLLTLGTGDGGPAPPPAPSSTSSSPSSSPRSSSSYSTTGKIDEQSLSNEPRDKN</sequence>
<feature type="region of interest" description="Disordered" evidence="1">
    <location>
        <begin position="309"/>
        <end position="375"/>
    </location>
</feature>
<reference evidence="2" key="3">
    <citation type="submission" date="2025-09" db="UniProtKB">
        <authorList>
            <consortium name="Ensembl"/>
        </authorList>
    </citation>
    <scope>IDENTIFICATION</scope>
</reference>
<dbReference type="STRING" id="13616.ENSMODP00000029758"/>
<dbReference type="eggNOG" id="KOG0825">
    <property type="taxonomic scope" value="Eukaryota"/>
</dbReference>
<dbReference type="PANTHER" id="PTHR47013:SF1">
    <property type="entry name" value="SPLICING FACTOR, ARGININE_SERINE-RICH 19"/>
    <property type="match status" value="1"/>
</dbReference>
<evidence type="ECO:0000313" key="2">
    <source>
        <dbReference type="Ensembl" id="ENSMODP00000029758.4"/>
    </source>
</evidence>
<evidence type="ECO:0000256" key="1">
    <source>
        <dbReference type="SAM" id="MobiDB-lite"/>
    </source>
</evidence>
<feature type="region of interest" description="Disordered" evidence="1">
    <location>
        <begin position="187"/>
        <end position="211"/>
    </location>
</feature>
<dbReference type="AlphaFoldDB" id="F6T9K5"/>
<feature type="compositionally biased region" description="Low complexity" evidence="1">
    <location>
        <begin position="340"/>
        <end position="360"/>
    </location>
</feature>
<accession>F6T9K5</accession>
<dbReference type="Ensembl" id="ENSMODT00000031328.4">
    <property type="protein sequence ID" value="ENSMODP00000029758.4"/>
    <property type="gene ID" value="ENSMODG00000023396.4"/>
</dbReference>
<dbReference type="InterPro" id="IPR042841">
    <property type="entry name" value="SCAF1"/>
</dbReference>
<reference evidence="2 3" key="1">
    <citation type="journal article" date="2007" name="Nature">
        <title>Genome of the marsupial Monodelphis domestica reveals innovation in non-coding sequences.</title>
        <authorList>
            <person name="Mikkelsen T.S."/>
            <person name="Wakefield M.J."/>
            <person name="Aken B."/>
            <person name="Amemiya C.T."/>
            <person name="Chang J.L."/>
            <person name="Duke S."/>
            <person name="Garber M."/>
            <person name="Gentles A.J."/>
            <person name="Goodstadt L."/>
            <person name="Heger A."/>
            <person name="Jurka J."/>
            <person name="Kamal M."/>
            <person name="Mauceli E."/>
            <person name="Searle S.M."/>
            <person name="Sharpe T."/>
            <person name="Baker M.L."/>
            <person name="Batzer M.A."/>
            <person name="Benos P.V."/>
            <person name="Belov K."/>
            <person name="Clamp M."/>
            <person name="Cook A."/>
            <person name="Cuff J."/>
            <person name="Das R."/>
            <person name="Davidow L."/>
            <person name="Deakin J.E."/>
            <person name="Fazzari M.J."/>
            <person name="Glass J.L."/>
            <person name="Grabherr M."/>
            <person name="Greally J.M."/>
            <person name="Gu W."/>
            <person name="Hore T.A."/>
            <person name="Huttley G.A."/>
            <person name="Kleber M."/>
            <person name="Jirtle R.L."/>
            <person name="Koina E."/>
            <person name="Lee J.T."/>
            <person name="Mahony S."/>
            <person name="Marra M.A."/>
            <person name="Miller R.D."/>
            <person name="Nicholls R.D."/>
            <person name="Oda M."/>
            <person name="Papenfuss A.T."/>
            <person name="Parra Z.E."/>
            <person name="Pollock D.D."/>
            <person name="Ray D.A."/>
            <person name="Schein J.E."/>
            <person name="Speed T.P."/>
            <person name="Thompson K."/>
            <person name="VandeBerg J.L."/>
            <person name="Wade C.M."/>
            <person name="Walker J.A."/>
            <person name="Waters P.D."/>
            <person name="Webber C."/>
            <person name="Weidman J.R."/>
            <person name="Xie X."/>
            <person name="Zody M.C."/>
            <person name="Baldwin J."/>
            <person name="Abdouelleil A."/>
            <person name="Abdulkadir J."/>
            <person name="Abebe A."/>
            <person name="Abera B."/>
            <person name="Abreu J."/>
            <person name="Acer S.C."/>
            <person name="Aftuck L."/>
            <person name="Alexander A."/>
            <person name="An P."/>
            <person name="Anderson E."/>
            <person name="Anderson S."/>
            <person name="Arachi H."/>
            <person name="Azer M."/>
            <person name="Bachantsang P."/>
            <person name="Barry A."/>
            <person name="Bayul T."/>
            <person name="Berlin A."/>
            <person name="Bessette D."/>
            <person name="Bloom T."/>
            <person name="Bloom T."/>
            <person name="Boguslavskiy L."/>
            <person name="Bonnet C."/>
            <person name="Boukhgalter B."/>
            <person name="Bourzgui I."/>
            <person name="Brown A."/>
            <person name="Cahill P."/>
            <person name="Channer S."/>
            <person name="Cheshatsang Y."/>
            <person name="Chuda L."/>
            <person name="Citroen M."/>
            <person name="Collymore A."/>
            <person name="Cooke P."/>
            <person name="Costello M."/>
            <person name="D'Aco K."/>
            <person name="Daza R."/>
            <person name="De Haan G."/>
            <person name="DeGray S."/>
            <person name="DeMaso C."/>
            <person name="Dhargay N."/>
            <person name="Dooley K."/>
            <person name="Dooley E."/>
            <person name="Doricent M."/>
            <person name="Dorje P."/>
            <person name="Dorjee K."/>
            <person name="Dupes A."/>
            <person name="Elong R."/>
            <person name="Falk J."/>
            <person name="Farina A."/>
            <person name="Faro S."/>
            <person name="Ferguson D."/>
            <person name="Fisher S."/>
            <person name="Foley C.D."/>
            <person name="Franke A."/>
            <person name="Friedrich D."/>
            <person name="Gadbois L."/>
            <person name="Gearin G."/>
            <person name="Gearin C.R."/>
            <person name="Giannoukos G."/>
            <person name="Goode T."/>
            <person name="Graham J."/>
            <person name="Grandbois E."/>
            <person name="Grewal S."/>
            <person name="Gyaltsen K."/>
            <person name="Hafez N."/>
            <person name="Hagos B."/>
            <person name="Hall J."/>
            <person name="Henson C."/>
            <person name="Hollinger A."/>
            <person name="Honan T."/>
            <person name="Huard M.D."/>
            <person name="Hughes L."/>
            <person name="Hurhula B."/>
            <person name="Husby M.E."/>
            <person name="Kamat A."/>
            <person name="Kanga B."/>
            <person name="Kashin S."/>
            <person name="Khazanovich D."/>
            <person name="Kisner P."/>
            <person name="Lance K."/>
            <person name="Lara M."/>
            <person name="Lee W."/>
            <person name="Lennon N."/>
            <person name="Letendre F."/>
            <person name="LeVine R."/>
            <person name="Lipovsky A."/>
            <person name="Liu X."/>
            <person name="Liu J."/>
            <person name="Liu S."/>
            <person name="Lokyitsang T."/>
            <person name="Lokyitsang Y."/>
            <person name="Lubonja R."/>
            <person name="Lui A."/>
            <person name="MacDonald P."/>
            <person name="Magnisalis V."/>
            <person name="Maru K."/>
            <person name="Matthews C."/>
            <person name="McCusker W."/>
            <person name="McDonough S."/>
            <person name="Mehta T."/>
            <person name="Meldrim J."/>
            <person name="Meneus L."/>
            <person name="Mihai O."/>
            <person name="Mihalev A."/>
            <person name="Mihova T."/>
            <person name="Mittelman R."/>
            <person name="Mlenga V."/>
            <person name="Montmayeur A."/>
            <person name="Mulrain L."/>
            <person name="Navidi A."/>
            <person name="Naylor J."/>
            <person name="Negash T."/>
            <person name="Nguyen T."/>
            <person name="Nguyen N."/>
            <person name="Nicol R."/>
            <person name="Norbu C."/>
            <person name="Norbu N."/>
            <person name="Novod N."/>
            <person name="O'Neill B."/>
            <person name="Osman S."/>
            <person name="Markiewicz E."/>
            <person name="Oyono O.L."/>
            <person name="Patti C."/>
            <person name="Phunkhang P."/>
            <person name="Pierre F."/>
            <person name="Priest M."/>
            <person name="Raghuraman S."/>
            <person name="Rege F."/>
            <person name="Reyes R."/>
            <person name="Rise C."/>
            <person name="Rogov P."/>
            <person name="Ross K."/>
            <person name="Ryan E."/>
            <person name="Settipalli S."/>
            <person name="Shea T."/>
            <person name="Sherpa N."/>
            <person name="Shi L."/>
            <person name="Shih D."/>
            <person name="Sparrow T."/>
            <person name="Spaulding J."/>
            <person name="Stalker J."/>
            <person name="Stange-Thomann N."/>
            <person name="Stavropoulos S."/>
            <person name="Stone C."/>
            <person name="Strader C."/>
            <person name="Tesfaye S."/>
            <person name="Thomson T."/>
            <person name="Thoulutsang Y."/>
            <person name="Thoulutsang D."/>
            <person name="Topham K."/>
            <person name="Topping I."/>
            <person name="Tsamla T."/>
            <person name="Vassiliev H."/>
            <person name="Vo A."/>
            <person name="Wangchuk T."/>
            <person name="Wangdi T."/>
            <person name="Weiand M."/>
            <person name="Wilkinson J."/>
            <person name="Wilson A."/>
            <person name="Yadav S."/>
            <person name="Young G."/>
            <person name="Yu Q."/>
            <person name="Zembek L."/>
            <person name="Zhong D."/>
            <person name="Zimmer A."/>
            <person name="Zwirko Z."/>
            <person name="Jaffe D.B."/>
            <person name="Alvarez P."/>
            <person name="Brockman W."/>
            <person name="Butler J."/>
            <person name="Chin C."/>
            <person name="Gnerre S."/>
            <person name="MacCallum I."/>
            <person name="Graves J.A."/>
            <person name="Ponting C.P."/>
            <person name="Breen M."/>
            <person name="Samollow P.B."/>
            <person name="Lander E.S."/>
            <person name="Lindblad-Toh K."/>
        </authorList>
    </citation>
    <scope>NUCLEOTIDE SEQUENCE [LARGE SCALE GENOMIC DNA]</scope>
</reference>
<feature type="compositionally biased region" description="Low complexity" evidence="1">
    <location>
        <begin position="14"/>
        <end position="24"/>
    </location>
</feature>
<organism evidence="2 3">
    <name type="scientific">Monodelphis domestica</name>
    <name type="common">Gray short-tailed opossum</name>
    <dbReference type="NCBI Taxonomy" id="13616"/>
    <lineage>
        <taxon>Eukaryota</taxon>
        <taxon>Metazoa</taxon>
        <taxon>Chordata</taxon>
        <taxon>Craniata</taxon>
        <taxon>Vertebrata</taxon>
        <taxon>Euteleostomi</taxon>
        <taxon>Mammalia</taxon>
        <taxon>Metatheria</taxon>
        <taxon>Didelphimorphia</taxon>
        <taxon>Didelphidae</taxon>
        <taxon>Monodelphis</taxon>
    </lineage>
</organism>
<dbReference type="PANTHER" id="PTHR47013">
    <property type="entry name" value="SPLICING FACTOR, ARGININE/SERINE-RICH 19"/>
    <property type="match status" value="1"/>
</dbReference>
<protein>
    <submittedName>
        <fullName evidence="2">Uncharacterized protein</fullName>
    </submittedName>
</protein>
<name>F6T9K5_MONDO</name>
<feature type="region of interest" description="Disordered" evidence="1">
    <location>
        <begin position="46"/>
        <end position="168"/>
    </location>
</feature>
<evidence type="ECO:0000313" key="3">
    <source>
        <dbReference type="Proteomes" id="UP000002280"/>
    </source>
</evidence>
<reference evidence="2" key="2">
    <citation type="submission" date="2025-08" db="UniProtKB">
        <authorList>
            <consortium name="Ensembl"/>
        </authorList>
    </citation>
    <scope>IDENTIFICATION</scope>
</reference>
<feature type="region of interest" description="Disordered" evidence="1">
    <location>
        <begin position="1"/>
        <end position="26"/>
    </location>
</feature>
<feature type="compositionally biased region" description="Basic and acidic residues" evidence="1">
    <location>
        <begin position="140"/>
        <end position="163"/>
    </location>
</feature>
<feature type="compositionally biased region" description="Basic residues" evidence="1">
    <location>
        <begin position="112"/>
        <end position="126"/>
    </location>
</feature>
<keyword evidence="3" id="KW-1185">Reference proteome</keyword>